<feature type="compositionally biased region" description="Polar residues" evidence="1">
    <location>
        <begin position="368"/>
        <end position="389"/>
    </location>
</feature>
<dbReference type="EMBL" id="CAACVS010000001">
    <property type="protein sequence ID" value="VEU33381.1"/>
    <property type="molecule type" value="Genomic_DNA"/>
</dbReference>
<dbReference type="Proteomes" id="UP000291116">
    <property type="component" value="Unassembled WGS sequence"/>
</dbReference>
<feature type="chain" id="PRO_5019031797" evidence="3">
    <location>
        <begin position="19"/>
        <end position="445"/>
    </location>
</feature>
<name>A0A448YUD3_9STRA</name>
<protein>
    <submittedName>
        <fullName evidence="4">Uncharacterized protein</fullName>
    </submittedName>
</protein>
<evidence type="ECO:0000313" key="4">
    <source>
        <dbReference type="EMBL" id="VEU33381.1"/>
    </source>
</evidence>
<reference evidence="4 5" key="1">
    <citation type="submission" date="2019-01" db="EMBL/GenBank/DDBJ databases">
        <authorList>
            <person name="Ferrante I. M."/>
        </authorList>
    </citation>
    <scope>NUCLEOTIDE SEQUENCE [LARGE SCALE GENOMIC DNA]</scope>
    <source>
        <strain evidence="4 5">B856</strain>
    </source>
</reference>
<feature type="region of interest" description="Disordered" evidence="1">
    <location>
        <begin position="82"/>
        <end position="112"/>
    </location>
</feature>
<evidence type="ECO:0000313" key="5">
    <source>
        <dbReference type="Proteomes" id="UP000291116"/>
    </source>
</evidence>
<feature type="compositionally biased region" description="Polar residues" evidence="1">
    <location>
        <begin position="406"/>
        <end position="415"/>
    </location>
</feature>
<feature type="compositionally biased region" description="Basic and acidic residues" evidence="1">
    <location>
        <begin position="435"/>
        <end position="445"/>
    </location>
</feature>
<feature type="region of interest" description="Disordered" evidence="1">
    <location>
        <begin position="351"/>
        <end position="445"/>
    </location>
</feature>
<dbReference type="OrthoDB" id="49542at2759"/>
<keyword evidence="5" id="KW-1185">Reference proteome</keyword>
<proteinExistence type="predicted"/>
<evidence type="ECO:0000256" key="2">
    <source>
        <dbReference type="SAM" id="Phobius"/>
    </source>
</evidence>
<organism evidence="4 5">
    <name type="scientific">Pseudo-nitzschia multistriata</name>
    <dbReference type="NCBI Taxonomy" id="183589"/>
    <lineage>
        <taxon>Eukaryota</taxon>
        <taxon>Sar</taxon>
        <taxon>Stramenopiles</taxon>
        <taxon>Ochrophyta</taxon>
        <taxon>Bacillariophyta</taxon>
        <taxon>Bacillariophyceae</taxon>
        <taxon>Bacillariophycidae</taxon>
        <taxon>Bacillariales</taxon>
        <taxon>Bacillariaceae</taxon>
        <taxon>Pseudo-nitzschia</taxon>
    </lineage>
</organism>
<accession>A0A448YUD3</accession>
<dbReference type="AlphaFoldDB" id="A0A448YUD3"/>
<feature type="compositionally biased region" description="Low complexity" evidence="1">
    <location>
        <begin position="83"/>
        <end position="93"/>
    </location>
</feature>
<keyword evidence="2" id="KW-0812">Transmembrane</keyword>
<evidence type="ECO:0000256" key="1">
    <source>
        <dbReference type="SAM" id="MobiDB-lite"/>
    </source>
</evidence>
<keyword evidence="2" id="KW-1133">Transmembrane helix</keyword>
<keyword evidence="3" id="KW-0732">Signal</keyword>
<feature type="transmembrane region" description="Helical" evidence="2">
    <location>
        <begin position="255"/>
        <end position="276"/>
    </location>
</feature>
<feature type="signal peptide" evidence="3">
    <location>
        <begin position="1"/>
        <end position="18"/>
    </location>
</feature>
<keyword evidence="2" id="KW-0472">Membrane</keyword>
<gene>
    <name evidence="4" type="ORF">PSNMU_V1.4_AUG-EV-PASAV3_0001850</name>
</gene>
<sequence length="445" mass="47789">MLHLKTLIMVTLTATTAANTVELAHNASVPPLRQEYHIAARHLHLPVKSGGHHSSYKGCLGYSDSELVWIFPGQAPNCSWLHSGDSSGSDSNSGSGGGSISSSSGGSNGGSYGFDDGGNGNEYWAYEDYRGHGGGNGQGDNSGYDDEQIISNEDIYDGNSDYDPIDDFDIEKCNTYENLWLWDLSLSCNMTAGDISLSGCNCTFAEELMDDGLLTCDDAALCPSNCIICSTCLKLLGCGTDPNQPGMSRSMSTAVVLYVVGAAVALLIFGLASYYARRKWQDHNNLNRSLIEKRKNRMIDIEDGPGFMYINGDLTWKPLPSDQQYAAAQIQPVCTMSTASSGKYLEERIQPSSGGCLSGASEEDKESCSNGETSSIEFGTSGPEETNVPTVVETLNDIENRALSPIPQTGKSSMIDSPDDQSYVFEDAIQSPTSSREKKQKSNGE</sequence>
<evidence type="ECO:0000256" key="3">
    <source>
        <dbReference type="SAM" id="SignalP"/>
    </source>
</evidence>